<evidence type="ECO:0000313" key="3">
    <source>
        <dbReference type="Proteomes" id="UP000749559"/>
    </source>
</evidence>
<proteinExistence type="predicted"/>
<dbReference type="EMBL" id="CAIIXF020000012">
    <property type="protein sequence ID" value="CAH1802589.1"/>
    <property type="molecule type" value="Genomic_DNA"/>
</dbReference>
<dbReference type="Proteomes" id="UP000749559">
    <property type="component" value="Unassembled WGS sequence"/>
</dbReference>
<comment type="caution">
    <text evidence="2">The sequence shown here is derived from an EMBL/GenBank/DDBJ whole genome shotgun (WGS) entry which is preliminary data.</text>
</comment>
<keyword evidence="3" id="KW-1185">Reference proteome</keyword>
<dbReference type="AlphaFoldDB" id="A0A8S4Q9R0"/>
<organism evidence="2 3">
    <name type="scientific">Owenia fusiformis</name>
    <name type="common">Polychaete worm</name>
    <dbReference type="NCBI Taxonomy" id="6347"/>
    <lineage>
        <taxon>Eukaryota</taxon>
        <taxon>Metazoa</taxon>
        <taxon>Spiralia</taxon>
        <taxon>Lophotrochozoa</taxon>
        <taxon>Annelida</taxon>
        <taxon>Polychaeta</taxon>
        <taxon>Sedentaria</taxon>
        <taxon>Canalipalpata</taxon>
        <taxon>Sabellida</taxon>
        <taxon>Oweniida</taxon>
        <taxon>Oweniidae</taxon>
        <taxon>Owenia</taxon>
    </lineage>
</organism>
<feature type="transmembrane region" description="Helical" evidence="1">
    <location>
        <begin position="181"/>
        <end position="200"/>
    </location>
</feature>
<evidence type="ECO:0000256" key="1">
    <source>
        <dbReference type="SAM" id="Phobius"/>
    </source>
</evidence>
<keyword evidence="1" id="KW-0472">Membrane</keyword>
<feature type="transmembrane region" description="Helical" evidence="1">
    <location>
        <begin position="257"/>
        <end position="275"/>
    </location>
</feature>
<accession>A0A8S4Q9R0</accession>
<reference evidence="2" key="1">
    <citation type="submission" date="2022-03" db="EMBL/GenBank/DDBJ databases">
        <authorList>
            <person name="Martin C."/>
        </authorList>
    </citation>
    <scope>NUCLEOTIDE SEQUENCE</scope>
</reference>
<keyword evidence="1" id="KW-1133">Transmembrane helix</keyword>
<keyword evidence="1" id="KW-0812">Transmembrane</keyword>
<evidence type="ECO:0000313" key="2">
    <source>
        <dbReference type="EMBL" id="CAH1802589.1"/>
    </source>
</evidence>
<gene>
    <name evidence="2" type="ORF">OFUS_LOCUS26254</name>
</gene>
<name>A0A8S4Q9R0_OWEFU</name>
<sequence>MKVPQLTWTFAVALFGISIHHYIDVAKGYNVAPLTKALFYGVKFADTSLSIASWASDGCSYFPDICSLKKDIPKLEEEAKRLSEELKEKVQLLSSSHEENRETFNILDRANVNNERIVTTLEAIRGFSGTIVELLEEISGKAFSTIDPIKLEMDANALIENAASIRLQMKDMENAMEKRKLMGGISFGAGGAVQIAYYGYTARKYYKMKKAQGVDLAQSERTSVSKSVTLTGQIRTKLSSMQTWINNHPKVKMSMRVAAYGVSLLISGAMLYIDIKNSEQMRDRLRTVKQDLIDIIDGHDTTDSKVDEFLTTQEDAKASMADDFGTIKQAFLNATGFLAQLKTYPGDYYDQSLVDLPTYTAGIVSLSTINDQQEAYKSYLLKEAKNLQTVYNRFKMITAILNLINVPGYTMPLSVLLKTARQHDASTDRDLLLNIIANNQTSRDPYTWPDLNMSTGKITNIDLTPWFTLKTTTPTTTTARPTTTTRKPLRWTRVRRIRLPRVRIPRVRVPSVRVRRVRVPSVRLPRVRVSRFSSRFRGF</sequence>
<protein>
    <submittedName>
        <fullName evidence="2">Uncharacterized protein</fullName>
    </submittedName>
</protein>